<dbReference type="EMBL" id="SRLO01000027">
    <property type="protein sequence ID" value="TNN84318.1"/>
    <property type="molecule type" value="Genomic_DNA"/>
</dbReference>
<organism evidence="2 3">
    <name type="scientific">Liparis tanakae</name>
    <name type="common">Tanaka's snailfish</name>
    <dbReference type="NCBI Taxonomy" id="230148"/>
    <lineage>
        <taxon>Eukaryota</taxon>
        <taxon>Metazoa</taxon>
        <taxon>Chordata</taxon>
        <taxon>Craniata</taxon>
        <taxon>Vertebrata</taxon>
        <taxon>Euteleostomi</taxon>
        <taxon>Actinopterygii</taxon>
        <taxon>Neopterygii</taxon>
        <taxon>Teleostei</taxon>
        <taxon>Neoteleostei</taxon>
        <taxon>Acanthomorphata</taxon>
        <taxon>Eupercaria</taxon>
        <taxon>Perciformes</taxon>
        <taxon>Cottioidei</taxon>
        <taxon>Cottales</taxon>
        <taxon>Liparidae</taxon>
        <taxon>Liparis</taxon>
    </lineage>
</organism>
<sequence>MTNLQRNTVPRMSTTNNASPPQQHRGISVITAEALADTALLATPQRIPGRPVLPEHTLKTQLFALMAEAPRRHKEGMVQTPVPPREAPETQATSLVTQPLLIIMARVDEARDPKEIAQHPGGRSPLQQGPNRSSSSSSSSSSSPLRAMLGSSTKMEASPAAAAVTGIKPTTGAPTAPPPTKIATPPLVGIGSKAAPVGIGSKPVGIGSAAAGQPPAEGENVLTKILQGGAAEQAGKLGDGFSGGNVEINPIQCCSEQQASLFSPEDITVINEDVEKRRRKEEGIFESCSSSFLRKLPGICVTRSCGLSQLCPISAEQI</sequence>
<feature type="region of interest" description="Disordered" evidence="1">
    <location>
        <begin position="1"/>
        <end position="24"/>
    </location>
</feature>
<dbReference type="AlphaFoldDB" id="A0A4Z2J3R5"/>
<evidence type="ECO:0000313" key="2">
    <source>
        <dbReference type="EMBL" id="TNN84318.1"/>
    </source>
</evidence>
<feature type="region of interest" description="Disordered" evidence="1">
    <location>
        <begin position="115"/>
        <end position="182"/>
    </location>
</feature>
<gene>
    <name evidence="2" type="primary">Bsn_0</name>
    <name evidence="2" type="ORF">EYF80_005311</name>
</gene>
<protein>
    <submittedName>
        <fullName evidence="2">Protein bassoon</fullName>
    </submittedName>
</protein>
<dbReference type="Proteomes" id="UP000314294">
    <property type="component" value="Unassembled WGS sequence"/>
</dbReference>
<proteinExistence type="predicted"/>
<evidence type="ECO:0000313" key="3">
    <source>
        <dbReference type="Proteomes" id="UP000314294"/>
    </source>
</evidence>
<name>A0A4Z2J3R5_9TELE</name>
<accession>A0A4Z2J3R5</accession>
<comment type="caution">
    <text evidence="2">The sequence shown here is derived from an EMBL/GenBank/DDBJ whole genome shotgun (WGS) entry which is preliminary data.</text>
</comment>
<feature type="compositionally biased region" description="Polar residues" evidence="1">
    <location>
        <begin position="1"/>
        <end position="22"/>
    </location>
</feature>
<keyword evidence="3" id="KW-1185">Reference proteome</keyword>
<feature type="compositionally biased region" description="Low complexity" evidence="1">
    <location>
        <begin position="133"/>
        <end position="143"/>
    </location>
</feature>
<reference evidence="2 3" key="1">
    <citation type="submission" date="2019-03" db="EMBL/GenBank/DDBJ databases">
        <title>First draft genome of Liparis tanakae, snailfish: a comprehensive survey of snailfish specific genes.</title>
        <authorList>
            <person name="Kim W."/>
            <person name="Song I."/>
            <person name="Jeong J.-H."/>
            <person name="Kim D."/>
            <person name="Kim S."/>
            <person name="Ryu S."/>
            <person name="Song J.Y."/>
            <person name="Lee S.K."/>
        </authorList>
    </citation>
    <scope>NUCLEOTIDE SEQUENCE [LARGE SCALE GENOMIC DNA]</scope>
    <source>
        <tissue evidence="2">Muscle</tissue>
    </source>
</reference>
<evidence type="ECO:0000256" key="1">
    <source>
        <dbReference type="SAM" id="MobiDB-lite"/>
    </source>
</evidence>
<feature type="compositionally biased region" description="Low complexity" evidence="1">
    <location>
        <begin position="165"/>
        <end position="174"/>
    </location>
</feature>